<gene>
    <name evidence="2" type="ORF">CDL26_13390</name>
</gene>
<dbReference type="EMBL" id="NIHS01000029">
    <property type="protein sequence ID" value="PLT71180.1"/>
    <property type="molecule type" value="Genomic_DNA"/>
</dbReference>
<keyword evidence="2" id="KW-0378">Hydrolase</keyword>
<dbReference type="InterPro" id="IPR029058">
    <property type="entry name" value="AB_hydrolase_fold"/>
</dbReference>
<dbReference type="PANTHER" id="PTHR43194:SF2">
    <property type="entry name" value="PEROXISOMAL MEMBRANE PROTEIN LPX1"/>
    <property type="match status" value="1"/>
</dbReference>
<evidence type="ECO:0000259" key="1">
    <source>
        <dbReference type="Pfam" id="PF00561"/>
    </source>
</evidence>
<reference evidence="2 3" key="1">
    <citation type="journal article" date="2017" name="Genome Med.">
        <title>A novel Ruminococcus gnavus clade enriched in inflammatory bowel disease patients.</title>
        <authorList>
            <person name="Hall A.B."/>
            <person name="Yassour M."/>
            <person name="Sauk J."/>
            <person name="Garner A."/>
            <person name="Jiang X."/>
            <person name="Arthur T."/>
            <person name="Lagoudas G.K."/>
            <person name="Vatanen T."/>
            <person name="Fornelos N."/>
            <person name="Wilson R."/>
            <person name="Bertha M."/>
            <person name="Cohen M."/>
            <person name="Garber J."/>
            <person name="Khalili H."/>
            <person name="Gevers D."/>
            <person name="Ananthakrishnan A.N."/>
            <person name="Kugathasan S."/>
            <person name="Lander E.S."/>
            <person name="Blainey P."/>
            <person name="Vlamakis H."/>
            <person name="Xavier R.J."/>
            <person name="Huttenhower C."/>
        </authorList>
    </citation>
    <scope>NUCLEOTIDE SEQUENCE [LARGE SCALE GENOMIC DNA]</scope>
    <source>
        <strain evidence="2 3">RJX1124</strain>
    </source>
</reference>
<dbReference type="Gene3D" id="3.40.50.1820">
    <property type="entry name" value="alpha/beta hydrolase"/>
    <property type="match status" value="1"/>
</dbReference>
<sequence>MGRYKKRISRIVTIAMLFTFLVGNSNMVYAMGATQVGYASKYITVKGNNMHLALYGKLDASGETFADEGKTTLVMMPALGVPSPHIYFKPLAQSLDESFNIVIVEPFGYGLSDVAATDRTVDNINSELNAALDIMGIKQCVLLVHSISGVYGLNFVQNYPEKVKGFIAVDNTVYDEELAEAMEMEKKYMLQGIDEFQKIKNSFSSLEEFQMALKTDPDKYGAALPQVSGYTYTESDREEYIQAYSLSSNDTIRNEVNGMDQSLLSIKNKKFPSALPVLTMISSENVQNVPAWETAHRNQLDLESGNHQLYIVNGGHYIWYTNLTQVVQLINEWRMENHF</sequence>
<accession>A0A2N5P7Q8</accession>
<proteinExistence type="predicted"/>
<organism evidence="2 3">
    <name type="scientific">Mediterraneibacter gnavus</name>
    <name type="common">Ruminococcus gnavus</name>
    <dbReference type="NCBI Taxonomy" id="33038"/>
    <lineage>
        <taxon>Bacteria</taxon>
        <taxon>Bacillati</taxon>
        <taxon>Bacillota</taxon>
        <taxon>Clostridia</taxon>
        <taxon>Lachnospirales</taxon>
        <taxon>Lachnospiraceae</taxon>
        <taxon>Mediterraneibacter</taxon>
    </lineage>
</organism>
<dbReference type="InterPro" id="IPR000073">
    <property type="entry name" value="AB_hydrolase_1"/>
</dbReference>
<dbReference type="PANTHER" id="PTHR43194">
    <property type="entry name" value="HYDROLASE ALPHA/BETA FOLD FAMILY"/>
    <property type="match status" value="1"/>
</dbReference>
<dbReference type="InterPro" id="IPR050228">
    <property type="entry name" value="Carboxylesterase_BioH"/>
</dbReference>
<name>A0A2N5P7Q8_MEDGN</name>
<comment type="caution">
    <text evidence="2">The sequence shown here is derived from an EMBL/GenBank/DDBJ whole genome shotgun (WGS) entry which is preliminary data.</text>
</comment>
<dbReference type="SUPFAM" id="SSF53474">
    <property type="entry name" value="alpha/beta-Hydrolases"/>
    <property type="match status" value="1"/>
</dbReference>
<protein>
    <submittedName>
        <fullName evidence="2">Alpha/beta hydrolase</fullName>
    </submittedName>
</protein>
<dbReference type="RefSeq" id="WP_101871252.1">
    <property type="nucleotide sequence ID" value="NZ_NIHS01000029.1"/>
</dbReference>
<evidence type="ECO:0000313" key="2">
    <source>
        <dbReference type="EMBL" id="PLT71180.1"/>
    </source>
</evidence>
<feature type="domain" description="AB hydrolase-1" evidence="1">
    <location>
        <begin position="77"/>
        <end position="236"/>
    </location>
</feature>
<dbReference type="Proteomes" id="UP000234891">
    <property type="component" value="Unassembled WGS sequence"/>
</dbReference>
<dbReference type="AlphaFoldDB" id="A0A2N5P7Q8"/>
<dbReference type="Pfam" id="PF00561">
    <property type="entry name" value="Abhydrolase_1"/>
    <property type="match status" value="1"/>
</dbReference>
<evidence type="ECO:0000313" key="3">
    <source>
        <dbReference type="Proteomes" id="UP000234891"/>
    </source>
</evidence>
<dbReference type="GO" id="GO:0016787">
    <property type="term" value="F:hydrolase activity"/>
    <property type="evidence" value="ECO:0007669"/>
    <property type="project" value="UniProtKB-KW"/>
</dbReference>